<feature type="compositionally biased region" description="Basic and acidic residues" evidence="2">
    <location>
        <begin position="1266"/>
        <end position="1275"/>
    </location>
</feature>
<feature type="compositionally biased region" description="Polar residues" evidence="2">
    <location>
        <begin position="1025"/>
        <end position="1038"/>
    </location>
</feature>
<reference evidence="5" key="3">
    <citation type="submission" date="2016-03" db="UniProtKB">
        <authorList>
            <consortium name="EnsemblProtists"/>
        </authorList>
    </citation>
    <scope>IDENTIFICATION</scope>
</reference>
<dbReference type="PaxDb" id="55529-EKX33606"/>
<evidence type="ECO:0000259" key="3">
    <source>
        <dbReference type="PROSITE" id="PS50105"/>
    </source>
</evidence>
<gene>
    <name evidence="4" type="ORF">GUITHDRAFT_120195</name>
</gene>
<dbReference type="CDD" id="cd09487">
    <property type="entry name" value="SAM_superfamily"/>
    <property type="match status" value="1"/>
</dbReference>
<sequence length="1429" mass="162855">MVNLLKMLRLGGFKSSDLYFGFAEKVMGPDTPHDETRTKWMIDKNGRKVEAVPEDMETKSSRYEELIERDLVENPDVMNSEAIIDRLSWANVVCYYAEQGVSNATQFALKLLHQEPSFKIRRLIVKRLMFAARQPVTPEKKAIMEATISAISDDHADVRGLVIEMCDKKCIEQDRLDVDMYLAVSNRNTALRLRGHCASSDKFEDLSASGLVGSGAWLTLQEMAIAFKDDTFLRGLVAMLSHQVFSVRICAWLFLSDSSFASEIERCKTLEIKITQLRRRNSKLRSKRSQVEARHENAIREFMENSRDRIASERLKLQGRLNDDLLAQKTQEIIEKIRSFGMKNDEMIISIGRELQRAKKKEKSTSNDLSMYLESYQQCVSSLKEMIISKVGTMLSYNSSYYLSLNSFFENKGRENWYIRKSALEFLGEIAKAGYDSAKEFLSSSENDRSPYVRRAYRNVVQEVLALKIHSNQSQSQVISPEKESNAADICATPEDQRKFNKALRLRRERMGEEQLIRSVNVLEFSCREVCKFLEELRPRFLEQTDRYIRQAKRNEVDGEQLIDMSEKDMREVLGITMRKHRAILKLKIKEKIDYLKFYTDPQQMETANKELLQESAKKYFRIMKVDRNSESKDEVVKTLSFDVPQMHSDEARCSAILVKRADGQFVFTQVSCVSSGVKEGDILLKIQDTNIHGLTWDKVADLFLAHGQICMCTILISSESADPRGSSGPPDNSGDEHARIRTLQVISHCDSRHHCREQVQGLGLNVELMSFDDFQLLQLINWFSRHKFSKYLARVLSESSMNDLRHLAMRHNDSQWLQSLEMDSQDLTAFQEAMVQLATKFGIIKEEKLLEGERRLDFGFDWVLLHGSTAPYVSRHSSRFRSQDASESLSQFKTTGRDAVVVERSLEGLEYSLLWHRSMNVGVELMHTSTGMFRLHVPSSSKTAPTAANPVKVFLVYSDGSVEPTRSLNAIQLWGEIWKQEPVEYTEEEHAVEEEEQGKNPSDEESESASEVSVHQDNILGLNFGSSTPRSPGNKSQGQEKRHESSEMDSEVDSDGEDDVVGYHVFPSVGMRVGLRSVIASKYPHLLEETGGSLGRISWVDPTDLDGDGVTGDICEVTWDNGYMGDYRTGFEGHFRLREVREERHAQERVRVKTVIGRDVDPHRGQRVTVSASSARDEPAVKSGTIVDVKELGDPSKKSKLLRASCKVLFDNGEERDIVIGGDLEMCPEDRGQESFEAAARPLHLRTIDEDREVNLHVRRALKNANEDAQRESEEPWDVLQPPADDVQSHKSQTHTMDLGALQPMVSYHFPSHAQQTNLVMGHWEGRACFRLHPHLVVQHCRGKGNLMERRAAVRTSMMLTQRGIYLFAFEVKQGGEKVIQKALQFNASGMSELNEERARRLTSENEEEVARELQRIDLEQAQTSAAT</sequence>
<keyword evidence="1" id="KW-0175">Coiled coil</keyword>
<dbReference type="EnsemblProtists" id="EKX33606">
    <property type="protein sequence ID" value="EKX33606"/>
    <property type="gene ID" value="GUITHDRAFT_120195"/>
</dbReference>
<evidence type="ECO:0000313" key="4">
    <source>
        <dbReference type="EMBL" id="EKX33606.1"/>
    </source>
</evidence>
<dbReference type="SUPFAM" id="SSF48371">
    <property type="entry name" value="ARM repeat"/>
    <property type="match status" value="1"/>
</dbReference>
<keyword evidence="6" id="KW-1185">Reference proteome</keyword>
<reference evidence="6" key="2">
    <citation type="submission" date="2012-11" db="EMBL/GenBank/DDBJ databases">
        <authorList>
            <person name="Kuo A."/>
            <person name="Curtis B.A."/>
            <person name="Tanifuji G."/>
            <person name="Burki F."/>
            <person name="Gruber A."/>
            <person name="Irimia M."/>
            <person name="Maruyama S."/>
            <person name="Arias M.C."/>
            <person name="Ball S.G."/>
            <person name="Gile G.H."/>
            <person name="Hirakawa Y."/>
            <person name="Hopkins J.F."/>
            <person name="Rensing S.A."/>
            <person name="Schmutz J."/>
            <person name="Symeonidi A."/>
            <person name="Elias M."/>
            <person name="Eveleigh R.J."/>
            <person name="Herman E.K."/>
            <person name="Klute M.J."/>
            <person name="Nakayama T."/>
            <person name="Obornik M."/>
            <person name="Reyes-Prieto A."/>
            <person name="Armbrust E.V."/>
            <person name="Aves S.J."/>
            <person name="Beiko R.G."/>
            <person name="Coutinho P."/>
            <person name="Dacks J.B."/>
            <person name="Durnford D.G."/>
            <person name="Fast N.M."/>
            <person name="Green B.R."/>
            <person name="Grisdale C."/>
            <person name="Hempe F."/>
            <person name="Henrissat B."/>
            <person name="Hoppner M.P."/>
            <person name="Ishida K.-I."/>
            <person name="Kim E."/>
            <person name="Koreny L."/>
            <person name="Kroth P.G."/>
            <person name="Liu Y."/>
            <person name="Malik S.-B."/>
            <person name="Maier U.G."/>
            <person name="McRose D."/>
            <person name="Mock T."/>
            <person name="Neilson J.A."/>
            <person name="Onodera N.T."/>
            <person name="Poole A.M."/>
            <person name="Pritham E.J."/>
            <person name="Richards T.A."/>
            <person name="Rocap G."/>
            <person name="Roy S.W."/>
            <person name="Sarai C."/>
            <person name="Schaack S."/>
            <person name="Shirato S."/>
            <person name="Slamovits C.H."/>
            <person name="Spencer D.F."/>
            <person name="Suzuki S."/>
            <person name="Worden A.Z."/>
            <person name="Zauner S."/>
            <person name="Barry K."/>
            <person name="Bell C."/>
            <person name="Bharti A.K."/>
            <person name="Crow J.A."/>
            <person name="Grimwood J."/>
            <person name="Kramer R."/>
            <person name="Lindquist E."/>
            <person name="Lucas S."/>
            <person name="Salamov A."/>
            <person name="McFadden G.I."/>
            <person name="Lane C.E."/>
            <person name="Keeling P.J."/>
            <person name="Gray M.W."/>
            <person name="Grigoriev I.V."/>
            <person name="Archibald J.M."/>
        </authorList>
    </citation>
    <scope>NUCLEOTIDE SEQUENCE</scope>
    <source>
        <strain evidence="6">CCMP2712</strain>
    </source>
</reference>
<dbReference type="SUPFAM" id="SSF47769">
    <property type="entry name" value="SAM/Pointed domain"/>
    <property type="match status" value="1"/>
</dbReference>
<dbReference type="Gene3D" id="1.10.150.50">
    <property type="entry name" value="Transcription Factor, Ets-1"/>
    <property type="match status" value="1"/>
</dbReference>
<feature type="compositionally biased region" description="Acidic residues" evidence="2">
    <location>
        <begin position="1048"/>
        <end position="1060"/>
    </location>
</feature>
<protein>
    <recommendedName>
        <fullName evidence="3">SAM domain-containing protein</fullName>
    </recommendedName>
</protein>
<dbReference type="Pfam" id="PF00536">
    <property type="entry name" value="SAM_1"/>
    <property type="match status" value="1"/>
</dbReference>
<feature type="region of interest" description="Disordered" evidence="2">
    <location>
        <begin position="1266"/>
        <end position="1291"/>
    </location>
</feature>
<dbReference type="HOGENOM" id="CLU_252606_0_0_1"/>
<feature type="region of interest" description="Disordered" evidence="2">
    <location>
        <begin position="986"/>
        <end position="1060"/>
    </location>
</feature>
<feature type="domain" description="SAM" evidence="3">
    <location>
        <begin position="525"/>
        <end position="595"/>
    </location>
</feature>
<evidence type="ECO:0000313" key="5">
    <source>
        <dbReference type="EnsemblProtists" id="EKX33606"/>
    </source>
</evidence>
<proteinExistence type="predicted"/>
<accession>L1IBG9</accession>
<dbReference type="Proteomes" id="UP000011087">
    <property type="component" value="Unassembled WGS sequence"/>
</dbReference>
<dbReference type="InterPro" id="IPR013761">
    <property type="entry name" value="SAM/pointed_sf"/>
</dbReference>
<evidence type="ECO:0000313" key="6">
    <source>
        <dbReference type="Proteomes" id="UP000011087"/>
    </source>
</evidence>
<dbReference type="EMBL" id="JH993135">
    <property type="protein sequence ID" value="EKX33606.1"/>
    <property type="molecule type" value="Genomic_DNA"/>
</dbReference>
<reference evidence="4 6" key="1">
    <citation type="journal article" date="2012" name="Nature">
        <title>Algal genomes reveal evolutionary mosaicism and the fate of nucleomorphs.</title>
        <authorList>
            <consortium name="DOE Joint Genome Institute"/>
            <person name="Curtis B.A."/>
            <person name="Tanifuji G."/>
            <person name="Burki F."/>
            <person name="Gruber A."/>
            <person name="Irimia M."/>
            <person name="Maruyama S."/>
            <person name="Arias M.C."/>
            <person name="Ball S.G."/>
            <person name="Gile G.H."/>
            <person name="Hirakawa Y."/>
            <person name="Hopkins J.F."/>
            <person name="Kuo A."/>
            <person name="Rensing S.A."/>
            <person name="Schmutz J."/>
            <person name="Symeonidi A."/>
            <person name="Elias M."/>
            <person name="Eveleigh R.J."/>
            <person name="Herman E.K."/>
            <person name="Klute M.J."/>
            <person name="Nakayama T."/>
            <person name="Obornik M."/>
            <person name="Reyes-Prieto A."/>
            <person name="Armbrust E.V."/>
            <person name="Aves S.J."/>
            <person name="Beiko R.G."/>
            <person name="Coutinho P."/>
            <person name="Dacks J.B."/>
            <person name="Durnford D.G."/>
            <person name="Fast N.M."/>
            <person name="Green B.R."/>
            <person name="Grisdale C.J."/>
            <person name="Hempel F."/>
            <person name="Henrissat B."/>
            <person name="Hoppner M.P."/>
            <person name="Ishida K."/>
            <person name="Kim E."/>
            <person name="Koreny L."/>
            <person name="Kroth P.G."/>
            <person name="Liu Y."/>
            <person name="Malik S.B."/>
            <person name="Maier U.G."/>
            <person name="McRose D."/>
            <person name="Mock T."/>
            <person name="Neilson J.A."/>
            <person name="Onodera N.T."/>
            <person name="Poole A.M."/>
            <person name="Pritham E.J."/>
            <person name="Richards T.A."/>
            <person name="Rocap G."/>
            <person name="Roy S.W."/>
            <person name="Sarai C."/>
            <person name="Schaack S."/>
            <person name="Shirato S."/>
            <person name="Slamovits C.H."/>
            <person name="Spencer D.F."/>
            <person name="Suzuki S."/>
            <person name="Worden A.Z."/>
            <person name="Zauner S."/>
            <person name="Barry K."/>
            <person name="Bell C."/>
            <person name="Bharti A.K."/>
            <person name="Crow J.A."/>
            <person name="Grimwood J."/>
            <person name="Kramer R."/>
            <person name="Lindquist E."/>
            <person name="Lucas S."/>
            <person name="Salamov A."/>
            <person name="McFadden G.I."/>
            <person name="Lane C.E."/>
            <person name="Keeling P.J."/>
            <person name="Gray M.W."/>
            <person name="Grigoriev I.V."/>
            <person name="Archibald J.M."/>
        </authorList>
    </citation>
    <scope>NUCLEOTIDE SEQUENCE</scope>
    <source>
        <strain evidence="4 6">CCMP2712</strain>
    </source>
</reference>
<dbReference type="InterPro" id="IPR001660">
    <property type="entry name" value="SAM"/>
</dbReference>
<organism evidence="4">
    <name type="scientific">Guillardia theta (strain CCMP2712)</name>
    <name type="common">Cryptophyte</name>
    <dbReference type="NCBI Taxonomy" id="905079"/>
    <lineage>
        <taxon>Eukaryota</taxon>
        <taxon>Cryptophyceae</taxon>
        <taxon>Pyrenomonadales</taxon>
        <taxon>Geminigeraceae</taxon>
        <taxon>Guillardia</taxon>
    </lineage>
</organism>
<evidence type="ECO:0000256" key="2">
    <source>
        <dbReference type="SAM" id="MobiDB-lite"/>
    </source>
</evidence>
<feature type="coiled-coil region" evidence="1">
    <location>
        <begin position="267"/>
        <end position="301"/>
    </location>
</feature>
<dbReference type="PROSITE" id="PS50105">
    <property type="entry name" value="SAM_DOMAIN"/>
    <property type="match status" value="1"/>
</dbReference>
<dbReference type="GeneID" id="17290333"/>
<dbReference type="RefSeq" id="XP_005820586.1">
    <property type="nucleotide sequence ID" value="XM_005820529.1"/>
</dbReference>
<evidence type="ECO:0000256" key="1">
    <source>
        <dbReference type="SAM" id="Coils"/>
    </source>
</evidence>
<name>L1IBG9_GUITC</name>
<feature type="compositionally biased region" description="Acidic residues" evidence="2">
    <location>
        <begin position="986"/>
        <end position="997"/>
    </location>
</feature>
<dbReference type="InterPro" id="IPR016024">
    <property type="entry name" value="ARM-type_fold"/>
</dbReference>
<dbReference type="KEGG" id="gtt:GUITHDRAFT_120195"/>